<evidence type="ECO:0000256" key="1">
    <source>
        <dbReference type="SAM" id="SignalP"/>
    </source>
</evidence>
<protein>
    <submittedName>
        <fullName evidence="2">DUF3224 domain-containing protein</fullName>
    </submittedName>
</protein>
<dbReference type="AlphaFoldDB" id="A0A8A4TGT1"/>
<dbReference type="Proteomes" id="UP000663929">
    <property type="component" value="Chromosome"/>
</dbReference>
<dbReference type="InterPro" id="IPR023159">
    <property type="entry name" value="SO1590-like_sf"/>
</dbReference>
<keyword evidence="3" id="KW-1185">Reference proteome</keyword>
<feature type="signal peptide" evidence="1">
    <location>
        <begin position="1"/>
        <end position="20"/>
    </location>
</feature>
<reference evidence="2" key="1">
    <citation type="submission" date="2021-03" db="EMBL/GenBank/DDBJ databases">
        <title>Acanthopleuribacteraceae sp. M133.</title>
        <authorList>
            <person name="Wang G."/>
        </authorList>
    </citation>
    <scope>NUCLEOTIDE SEQUENCE</scope>
    <source>
        <strain evidence="2">M133</strain>
    </source>
</reference>
<accession>A0A8A4TGT1</accession>
<name>A0A8A4TGT1_SULCO</name>
<gene>
    <name evidence="2" type="ORF">J3U87_22610</name>
</gene>
<keyword evidence="1" id="KW-0732">Signal</keyword>
<evidence type="ECO:0000313" key="2">
    <source>
        <dbReference type="EMBL" id="QTD48382.1"/>
    </source>
</evidence>
<dbReference type="Pfam" id="PF11528">
    <property type="entry name" value="DUF3224"/>
    <property type="match status" value="1"/>
</dbReference>
<dbReference type="Gene3D" id="2.40.350.10">
    <property type="entry name" value="SO1590-like"/>
    <property type="match status" value="1"/>
</dbReference>
<dbReference type="InterPro" id="IPR021607">
    <property type="entry name" value="DUF3224"/>
</dbReference>
<dbReference type="EMBL" id="CP071793">
    <property type="protein sequence ID" value="QTD48382.1"/>
    <property type="molecule type" value="Genomic_DNA"/>
</dbReference>
<evidence type="ECO:0000313" key="3">
    <source>
        <dbReference type="Proteomes" id="UP000663929"/>
    </source>
</evidence>
<dbReference type="KEGG" id="scor:J3U87_22610"/>
<dbReference type="SUPFAM" id="SSF159238">
    <property type="entry name" value="SO1590-like"/>
    <property type="match status" value="1"/>
</dbReference>
<sequence length="165" mass="17377">MYRKSLGIALMLVTCAFLSAQDTKPTKKGTDMTREATGTFEVKLTPQPLEHGEGDTTVGTMVIDKTLSGDLEATSWGLMVSAITQVKGSAGYVAMERITGTLHGREGSFVLQHSATMSGGGQSQDITVVPDSATGALKGLSGTFLIHIDKGAHSYTFTYSLPEGD</sequence>
<organism evidence="2 3">
    <name type="scientific">Sulfidibacter corallicola</name>
    <dbReference type="NCBI Taxonomy" id="2818388"/>
    <lineage>
        <taxon>Bacteria</taxon>
        <taxon>Pseudomonadati</taxon>
        <taxon>Acidobacteriota</taxon>
        <taxon>Holophagae</taxon>
        <taxon>Acanthopleuribacterales</taxon>
        <taxon>Acanthopleuribacteraceae</taxon>
        <taxon>Sulfidibacter</taxon>
    </lineage>
</organism>
<proteinExistence type="predicted"/>
<feature type="chain" id="PRO_5035213935" evidence="1">
    <location>
        <begin position="21"/>
        <end position="165"/>
    </location>
</feature>